<feature type="domain" description="Helicase C-terminal" evidence="19">
    <location>
        <begin position="434"/>
        <end position="636"/>
    </location>
</feature>
<dbReference type="HAMAP" id="MF_01382">
    <property type="entry name" value="SecA"/>
    <property type="match status" value="1"/>
</dbReference>
<dbReference type="SMART" id="SM00958">
    <property type="entry name" value="SecA_PP_bind"/>
    <property type="match status" value="1"/>
</dbReference>
<evidence type="ECO:0000256" key="7">
    <source>
        <dbReference type="ARBA" id="ARBA00022723"/>
    </source>
</evidence>
<keyword evidence="6" id="KW-0997">Cell inner membrane</keyword>
<evidence type="ECO:0000256" key="12">
    <source>
        <dbReference type="ARBA" id="ARBA00022967"/>
    </source>
</evidence>
<keyword evidence="14 15" id="KW-0472">Membrane</keyword>
<dbReference type="PRINTS" id="PR00906">
    <property type="entry name" value="SECA"/>
</dbReference>
<dbReference type="EMBL" id="JAEMNX010000006">
    <property type="protein sequence ID" value="MBJ7537569.1"/>
    <property type="molecule type" value="Genomic_DNA"/>
</dbReference>
<evidence type="ECO:0000313" key="22">
    <source>
        <dbReference type="Proteomes" id="UP000628710"/>
    </source>
</evidence>
<evidence type="ECO:0000313" key="21">
    <source>
        <dbReference type="EMBL" id="MBJ7537569.1"/>
    </source>
</evidence>
<dbReference type="InterPro" id="IPR020937">
    <property type="entry name" value="SecA_CS"/>
</dbReference>
<comment type="subunit">
    <text evidence="15">Monomer and homodimer. Part of the essential Sec protein translocation apparatus which comprises SecA, SecYEG and auxiliary proteins SecDF-YajC and YidC.</text>
</comment>
<dbReference type="EC" id="7.4.2.8" evidence="15"/>
<organism evidence="21 22">
    <name type="scientific">Marinomonas transparens</name>
    <dbReference type="NCBI Taxonomy" id="2795388"/>
    <lineage>
        <taxon>Bacteria</taxon>
        <taxon>Pseudomonadati</taxon>
        <taxon>Pseudomonadota</taxon>
        <taxon>Gammaproteobacteria</taxon>
        <taxon>Oceanospirillales</taxon>
        <taxon>Oceanospirillaceae</taxon>
        <taxon>Marinomonas</taxon>
    </lineage>
</organism>
<dbReference type="Pfam" id="PF07516">
    <property type="entry name" value="SecA_SW"/>
    <property type="match status" value="1"/>
</dbReference>
<sequence>MLGTVIKKIIGTKNDREVKRFGKTVTQVNQYEESFGKLSDDGLTAKTNEFRARIEKGESLDSLLPEAFAVVREASSRVMGMRHFDVQLIGGMVLNEGKISEMRTGEGKTLVATLAVYLNALSSKGVHVVTVNDYLAKRDANWMRPLYEFLDMSVGVVFSGQERDEKKSAYLCDITYGTNNEFGFDYLRDNMVFRFEDRVQRDLNFAVVDEVDSILIDEARTPLIISGAVEDSSEQYRKINLLAPLLVKQEEVGGEDVEPTGHYVYDESQRSIELTEEGHSFVEGWLVQQEMLAEGDSLYAAGNLSLLHHVHACLKAHIIFKKNVDYVIQDDQIVIVDEHTGRTMVGRRWSEGIHQAVEAKEGVTIQAESQTLASTTFQNYFRLYDKLSGMTGTADTEAFEFQQIYGLSVIVVPTNRQVQRKDFNDLIYMSTEDKFEAIVLDIEENVKQGRPVLVGTASIEYSELLSNYLSKKNVKHNVLNAKQHEREAEIVAEAGSPGAVTIATNMAGRGTDIVLGGNLQVEIAQLGEGASQEKVDALKADWKVRNESVLAAGGLHIIGTERHESRRIDNQLRGRSGRQGDVGSSRFYLSLEDNLMRIFMSDRIKKMMLALGMEKGEAIEHKMVSNAIEKAQRKVEGRNFDIRKQLLEYDDVANDQRQVIYRQRFEMMTSDDLSEAILAMREEVVSGVIDEFVPPQSIFDMWDLQGLEEKIRNEFGLELPIVQWVEDDKKLYEEPLRQKILDGFLEDYAAKEAIAGGDSLRGFEKQVLLQVLDTLWKEHLQTMDMLRQGIHLRGYAQKNPKQEYKREAFELFQSLLEQIKFEVIQIVTRVKVQSAEEAEKIEQARREQEAKTTMNMSHASSSVMGDSAPSAEAGSEFPKVGRNEPCPCGSGKKYKQCHGRLV</sequence>
<dbReference type="InterPro" id="IPR027417">
    <property type="entry name" value="P-loop_NTPase"/>
</dbReference>
<gene>
    <name evidence="15 21" type="primary">secA</name>
    <name evidence="21" type="ORF">I8J31_07710</name>
</gene>
<reference evidence="21" key="1">
    <citation type="submission" date="2020-12" db="EMBL/GenBank/DDBJ databases">
        <title>Marinomonas arctica sp. nov., a psychrotolerant bacterium isolated from the Arctic.</title>
        <authorList>
            <person name="Zhang Y."/>
        </authorList>
    </citation>
    <scope>NUCLEOTIDE SEQUENCE</scope>
    <source>
        <strain evidence="21">C1424</strain>
    </source>
</reference>
<dbReference type="NCBIfam" id="NF009538">
    <property type="entry name" value="PRK12904.1"/>
    <property type="match status" value="1"/>
</dbReference>
<comment type="similarity">
    <text evidence="2 15 16">Belongs to the SecA family.</text>
</comment>
<dbReference type="GO" id="GO:0065002">
    <property type="term" value="P:intracellular protein transmembrane transport"/>
    <property type="evidence" value="ECO:0007669"/>
    <property type="project" value="UniProtKB-UniRule"/>
</dbReference>
<comment type="function">
    <text evidence="15">Part of the Sec protein translocase complex. Interacts with the SecYEG preprotein conducting channel. Has a central role in coupling the hydrolysis of ATP to the transfer of proteins into and across the cell membrane, serving both as a receptor for the preprotein-SecB complex and as an ATP-driven molecular motor driving the stepwise translocation of polypeptide chains across the membrane.</text>
</comment>
<dbReference type="SUPFAM" id="SSF52540">
    <property type="entry name" value="P-loop containing nucleoside triphosphate hydrolases"/>
    <property type="match status" value="2"/>
</dbReference>
<dbReference type="Pfam" id="PF02810">
    <property type="entry name" value="SEC-C"/>
    <property type="match status" value="1"/>
</dbReference>
<accession>A0A934JP73</accession>
<dbReference type="GO" id="GO:0005886">
    <property type="term" value="C:plasma membrane"/>
    <property type="evidence" value="ECO:0007669"/>
    <property type="project" value="UniProtKB-SubCell"/>
</dbReference>
<evidence type="ECO:0000256" key="10">
    <source>
        <dbReference type="ARBA" id="ARBA00022840"/>
    </source>
</evidence>
<keyword evidence="12 15" id="KW-1278">Translocase</keyword>
<dbReference type="PROSITE" id="PS51194">
    <property type="entry name" value="HELICASE_CTER"/>
    <property type="match status" value="1"/>
</dbReference>
<dbReference type="PROSITE" id="PS01312">
    <property type="entry name" value="SECA"/>
    <property type="match status" value="1"/>
</dbReference>
<keyword evidence="7" id="KW-0479">Metal-binding</keyword>
<protein>
    <recommendedName>
        <fullName evidence="15 16">Protein translocase subunit SecA</fullName>
        <ecNumber evidence="15">7.4.2.8</ecNumber>
    </recommendedName>
</protein>
<dbReference type="GO" id="GO:0005524">
    <property type="term" value="F:ATP binding"/>
    <property type="evidence" value="ECO:0007669"/>
    <property type="project" value="UniProtKB-UniRule"/>
</dbReference>
<dbReference type="GO" id="GO:0008564">
    <property type="term" value="F:protein-exporting ATPase activity"/>
    <property type="evidence" value="ECO:0007669"/>
    <property type="project" value="UniProtKB-EC"/>
</dbReference>
<comment type="catalytic activity">
    <reaction evidence="15">
        <text>ATP + H2O + cellular proteinSide 1 = ADP + phosphate + cellular proteinSide 2.</text>
        <dbReference type="EC" id="7.4.2.8"/>
    </reaction>
</comment>
<feature type="binding site" evidence="15">
    <location>
        <position position="87"/>
    </location>
    <ligand>
        <name>ATP</name>
        <dbReference type="ChEBI" id="CHEBI:30616"/>
    </ligand>
</feature>
<dbReference type="GO" id="GO:0031522">
    <property type="term" value="C:cell envelope Sec protein transport complex"/>
    <property type="evidence" value="ECO:0007669"/>
    <property type="project" value="TreeGrafter"/>
</dbReference>
<dbReference type="InterPro" id="IPR001650">
    <property type="entry name" value="Helicase_C-like"/>
</dbReference>
<dbReference type="FunFam" id="1.10.3060.10:FF:000003">
    <property type="entry name" value="Protein translocase subunit SecA"/>
    <property type="match status" value="1"/>
</dbReference>
<dbReference type="Pfam" id="PF01043">
    <property type="entry name" value="SecA_PP_bind"/>
    <property type="match status" value="1"/>
</dbReference>
<dbReference type="Proteomes" id="UP000628710">
    <property type="component" value="Unassembled WGS sequence"/>
</dbReference>
<dbReference type="RefSeq" id="WP_199467710.1">
    <property type="nucleotide sequence ID" value="NZ_JAEMNX010000006.1"/>
</dbReference>
<dbReference type="CDD" id="cd18803">
    <property type="entry name" value="SF2_C_secA"/>
    <property type="match status" value="1"/>
</dbReference>
<comment type="cofactor">
    <cofactor evidence="1">
        <name>Zn(2+)</name>
        <dbReference type="ChEBI" id="CHEBI:29105"/>
    </cofactor>
</comment>
<evidence type="ECO:0000256" key="1">
    <source>
        <dbReference type="ARBA" id="ARBA00001947"/>
    </source>
</evidence>
<keyword evidence="22" id="KW-1185">Reference proteome</keyword>
<dbReference type="Gene3D" id="3.90.1440.10">
    <property type="entry name" value="SecA, preprotein cross-linking domain"/>
    <property type="match status" value="1"/>
</dbReference>
<feature type="compositionally biased region" description="Polar residues" evidence="17">
    <location>
        <begin position="851"/>
        <end position="864"/>
    </location>
</feature>
<evidence type="ECO:0000256" key="9">
    <source>
        <dbReference type="ARBA" id="ARBA00022833"/>
    </source>
</evidence>
<dbReference type="GO" id="GO:0043952">
    <property type="term" value="P:protein transport by the Sec complex"/>
    <property type="evidence" value="ECO:0007669"/>
    <property type="project" value="UniProtKB-ARBA"/>
</dbReference>
<dbReference type="InterPro" id="IPR000185">
    <property type="entry name" value="SecA"/>
</dbReference>
<dbReference type="GO" id="GO:0046872">
    <property type="term" value="F:metal ion binding"/>
    <property type="evidence" value="ECO:0007669"/>
    <property type="project" value="UniProtKB-KW"/>
</dbReference>
<keyword evidence="13 15" id="KW-0811">Translocation</keyword>
<dbReference type="GO" id="GO:0005829">
    <property type="term" value="C:cytosol"/>
    <property type="evidence" value="ECO:0007669"/>
    <property type="project" value="TreeGrafter"/>
</dbReference>
<dbReference type="FunFam" id="3.90.1440.10:FF:000001">
    <property type="entry name" value="Preprotein translocase subunit SecA"/>
    <property type="match status" value="1"/>
</dbReference>
<dbReference type="Gene3D" id="1.10.3060.10">
    <property type="entry name" value="Helical scaffold and wing domains of SecA"/>
    <property type="match status" value="1"/>
</dbReference>
<dbReference type="SUPFAM" id="SSF81767">
    <property type="entry name" value="Pre-protein crosslinking domain of SecA"/>
    <property type="match status" value="1"/>
</dbReference>
<dbReference type="PANTHER" id="PTHR30612">
    <property type="entry name" value="SECA INNER MEMBRANE COMPONENT OF SEC PROTEIN SECRETION SYSTEM"/>
    <property type="match status" value="1"/>
</dbReference>
<feature type="binding site" evidence="15">
    <location>
        <begin position="105"/>
        <end position="109"/>
    </location>
    <ligand>
        <name>ATP</name>
        <dbReference type="ChEBI" id="CHEBI:30616"/>
    </ligand>
</feature>
<evidence type="ECO:0000256" key="17">
    <source>
        <dbReference type="SAM" id="MobiDB-lite"/>
    </source>
</evidence>
<evidence type="ECO:0000256" key="6">
    <source>
        <dbReference type="ARBA" id="ARBA00022519"/>
    </source>
</evidence>
<feature type="domain" description="SecA family profile" evidence="20">
    <location>
        <begin position="3"/>
        <end position="620"/>
    </location>
</feature>
<dbReference type="SUPFAM" id="SSF81886">
    <property type="entry name" value="Helical scaffold and wing domains of SecA"/>
    <property type="match status" value="1"/>
</dbReference>
<evidence type="ECO:0000256" key="15">
    <source>
        <dbReference type="HAMAP-Rule" id="MF_01382"/>
    </source>
</evidence>
<dbReference type="AlphaFoldDB" id="A0A934JP73"/>
<keyword evidence="10 15" id="KW-0067">ATP-binding</keyword>
<dbReference type="Gene3D" id="3.40.50.300">
    <property type="entry name" value="P-loop containing nucleotide triphosphate hydrolases"/>
    <property type="match status" value="2"/>
</dbReference>
<comment type="caution">
    <text evidence="21">The sequence shown here is derived from an EMBL/GenBank/DDBJ whole genome shotgun (WGS) entry which is preliminary data.</text>
</comment>
<dbReference type="InterPro" id="IPR014018">
    <property type="entry name" value="SecA_motor_DEAD"/>
</dbReference>
<proteinExistence type="inferred from homology"/>
<keyword evidence="5 15" id="KW-0963">Cytoplasm</keyword>
<dbReference type="GO" id="GO:0006605">
    <property type="term" value="P:protein targeting"/>
    <property type="evidence" value="ECO:0007669"/>
    <property type="project" value="UniProtKB-UniRule"/>
</dbReference>
<dbReference type="InterPro" id="IPR004027">
    <property type="entry name" value="SEC_C_motif"/>
</dbReference>
<dbReference type="SMART" id="SM00957">
    <property type="entry name" value="SecA_DEAD"/>
    <property type="match status" value="1"/>
</dbReference>
<feature type="domain" description="Helicase ATP-binding" evidence="18">
    <location>
        <begin position="89"/>
        <end position="247"/>
    </location>
</feature>
<dbReference type="Pfam" id="PF07517">
    <property type="entry name" value="SecA_DEAD"/>
    <property type="match status" value="1"/>
</dbReference>
<evidence type="ECO:0000259" key="19">
    <source>
        <dbReference type="PROSITE" id="PS51194"/>
    </source>
</evidence>
<evidence type="ECO:0000256" key="5">
    <source>
        <dbReference type="ARBA" id="ARBA00022490"/>
    </source>
</evidence>
<feature type="binding site" evidence="15">
    <location>
        <position position="512"/>
    </location>
    <ligand>
        <name>ATP</name>
        <dbReference type="ChEBI" id="CHEBI:30616"/>
    </ligand>
</feature>
<dbReference type="InterPro" id="IPR011115">
    <property type="entry name" value="SecA_DEAD"/>
</dbReference>
<dbReference type="PROSITE" id="PS51196">
    <property type="entry name" value="SECA_MOTOR_DEAD"/>
    <property type="match status" value="1"/>
</dbReference>
<evidence type="ECO:0000256" key="2">
    <source>
        <dbReference type="ARBA" id="ARBA00007650"/>
    </source>
</evidence>
<evidence type="ECO:0000256" key="8">
    <source>
        <dbReference type="ARBA" id="ARBA00022741"/>
    </source>
</evidence>
<dbReference type="InterPro" id="IPR036670">
    <property type="entry name" value="SecA_X-link_sf"/>
</dbReference>
<dbReference type="FunFam" id="3.40.50.300:FF:000113">
    <property type="entry name" value="Preprotein translocase subunit SecA"/>
    <property type="match status" value="1"/>
</dbReference>
<keyword evidence="11 15" id="KW-0653">Protein transport</keyword>
<evidence type="ECO:0000256" key="4">
    <source>
        <dbReference type="ARBA" id="ARBA00022475"/>
    </source>
</evidence>
<dbReference type="InterPro" id="IPR036266">
    <property type="entry name" value="SecA_Wing/Scaffold_sf"/>
</dbReference>
<dbReference type="GO" id="GO:0017038">
    <property type="term" value="P:protein import"/>
    <property type="evidence" value="ECO:0007669"/>
    <property type="project" value="InterPro"/>
</dbReference>
<dbReference type="InterPro" id="IPR044722">
    <property type="entry name" value="SecA_SF2_C"/>
</dbReference>
<keyword evidence="8 15" id="KW-0547">Nucleotide-binding</keyword>
<feature type="region of interest" description="Disordered" evidence="17">
    <location>
        <begin position="845"/>
        <end position="892"/>
    </location>
</feature>
<evidence type="ECO:0000256" key="16">
    <source>
        <dbReference type="RuleBase" id="RU003874"/>
    </source>
</evidence>
<evidence type="ECO:0000256" key="13">
    <source>
        <dbReference type="ARBA" id="ARBA00023010"/>
    </source>
</evidence>
<keyword evidence="9" id="KW-0862">Zinc</keyword>
<dbReference type="NCBIfam" id="TIGR00963">
    <property type="entry name" value="secA"/>
    <property type="match status" value="1"/>
</dbReference>
<comment type="subcellular location">
    <subcellularLocation>
        <location evidence="15">Cell membrane</location>
        <topology evidence="15">Peripheral membrane protein</topology>
        <orientation evidence="15">Cytoplasmic side</orientation>
    </subcellularLocation>
    <subcellularLocation>
        <location evidence="15">Cytoplasm</location>
    </subcellularLocation>
    <text evidence="15">Distribution is 50-50.</text>
</comment>
<evidence type="ECO:0000259" key="20">
    <source>
        <dbReference type="PROSITE" id="PS51196"/>
    </source>
</evidence>
<dbReference type="Pfam" id="PF21090">
    <property type="entry name" value="P-loop_SecA"/>
    <property type="match status" value="1"/>
</dbReference>
<evidence type="ECO:0000256" key="11">
    <source>
        <dbReference type="ARBA" id="ARBA00022927"/>
    </source>
</evidence>
<evidence type="ECO:0000256" key="3">
    <source>
        <dbReference type="ARBA" id="ARBA00022448"/>
    </source>
</evidence>
<name>A0A934JP73_9GAMM</name>
<keyword evidence="4 15" id="KW-1003">Cell membrane</keyword>
<evidence type="ECO:0000259" key="18">
    <source>
        <dbReference type="PROSITE" id="PS51192"/>
    </source>
</evidence>
<dbReference type="InterPro" id="IPR011130">
    <property type="entry name" value="SecA_preprotein_X-link_dom"/>
</dbReference>
<dbReference type="InterPro" id="IPR011116">
    <property type="entry name" value="SecA_Wing/Scaffold"/>
</dbReference>
<keyword evidence="3 15" id="KW-0813">Transport</keyword>
<evidence type="ECO:0000256" key="14">
    <source>
        <dbReference type="ARBA" id="ARBA00023136"/>
    </source>
</evidence>
<dbReference type="InterPro" id="IPR014001">
    <property type="entry name" value="Helicase_ATP-bd"/>
</dbReference>
<dbReference type="PANTHER" id="PTHR30612:SF0">
    <property type="entry name" value="CHLOROPLAST PROTEIN-TRANSPORTING ATPASE"/>
    <property type="match status" value="1"/>
</dbReference>
<dbReference type="PROSITE" id="PS51192">
    <property type="entry name" value="HELICASE_ATP_BIND_1"/>
    <property type="match status" value="1"/>
</dbReference>
<dbReference type="CDD" id="cd17928">
    <property type="entry name" value="DEXDc_SecA"/>
    <property type="match status" value="1"/>
</dbReference>